<dbReference type="SMART" id="SM00166">
    <property type="entry name" value="UBX"/>
    <property type="match status" value="1"/>
</dbReference>
<dbReference type="GO" id="GO:0036503">
    <property type="term" value="P:ERAD pathway"/>
    <property type="evidence" value="ECO:0007669"/>
    <property type="project" value="TreeGrafter"/>
</dbReference>
<dbReference type="OrthoDB" id="3938at2759"/>
<dbReference type="OMA" id="YFCESIF"/>
<dbReference type="InterPro" id="IPR036249">
    <property type="entry name" value="Thioredoxin-like_sf"/>
</dbReference>
<sequence length="529" mass="59264">MAATEDSQNETLALFKNIAALDDNEVARAILSAHNWNIERAVDAFLTRGVEGALQPPNRTGSLEFASTSDTSGTTPDASELSSAPVSGQLHASRLSESQPLTPALAETSTPERALQPALAQATPSGVLGHLRRLLALPFQALRMVLAWCASLVTRIMGIDRYYRYAGRSRAVGAAAVAELEENLRTRYGMTIRYPTIYHGTFKEALEHSTQRCKLVLLYLHSEIHHATDRFVREILSDESFIQFVNENFVFYAASVNRSPEAVELASYFTPAGYPYLAVVFASRRWPLGQLIDLRVLSDLDRSMRGGRDAPITATDVLLWLQNVLLEYGDALRTAHTMRERRRSAQRLREEQDREFQEALAADQAAERARREFEQRAREEAAEQDQRRRERMAMLDRKRAALGPEPEPGEHVVTVLLRLPDGKSTQRRFELSRSFRDLFDWAETSADIDFDRFELTTNFPKRAYSPASHSAMTLAEAGFKQRVALLVTEIGWTRALPDASGKADVSDGNGNVEQKHLEQGNSSESKKQV</sequence>
<feature type="compositionally biased region" description="Polar residues" evidence="2">
    <location>
        <begin position="57"/>
        <end position="86"/>
    </location>
</feature>
<dbReference type="InterPro" id="IPR001012">
    <property type="entry name" value="UBX_dom"/>
</dbReference>
<dbReference type="GO" id="GO:0005783">
    <property type="term" value="C:endoplasmic reticulum"/>
    <property type="evidence" value="ECO:0007669"/>
    <property type="project" value="TreeGrafter"/>
</dbReference>
<dbReference type="SMART" id="SM00594">
    <property type="entry name" value="UAS"/>
    <property type="match status" value="1"/>
</dbReference>
<dbReference type="SUPFAM" id="SSF52833">
    <property type="entry name" value="Thioredoxin-like"/>
    <property type="match status" value="1"/>
</dbReference>
<dbReference type="InterPro" id="IPR050730">
    <property type="entry name" value="UBX_domain-protein"/>
</dbReference>
<dbReference type="GeneID" id="16994682"/>
<evidence type="ECO:0000259" key="3">
    <source>
        <dbReference type="PROSITE" id="PS50033"/>
    </source>
</evidence>
<dbReference type="PANTHER" id="PTHR23322:SF1">
    <property type="entry name" value="FAS-ASSOCIATED FACTOR 2"/>
    <property type="match status" value="1"/>
</dbReference>
<dbReference type="Pfam" id="PF21021">
    <property type="entry name" value="FAF1"/>
    <property type="match status" value="1"/>
</dbReference>
<dbReference type="Gramene" id="CML244CT">
    <property type="protein sequence ID" value="CML244CT"/>
    <property type="gene ID" value="CML244C"/>
</dbReference>
<feature type="domain" description="UBX" evidence="3">
    <location>
        <begin position="408"/>
        <end position="487"/>
    </location>
</feature>
<dbReference type="PROSITE" id="PS50033">
    <property type="entry name" value="UBX"/>
    <property type="match status" value="1"/>
</dbReference>
<dbReference type="AlphaFoldDB" id="M1UT04"/>
<evidence type="ECO:0000256" key="2">
    <source>
        <dbReference type="SAM" id="MobiDB-lite"/>
    </source>
</evidence>
<name>M1UT04_CYAM1</name>
<dbReference type="Pfam" id="PF00789">
    <property type="entry name" value="UBX"/>
    <property type="match status" value="1"/>
</dbReference>
<dbReference type="InterPro" id="IPR006577">
    <property type="entry name" value="UAS"/>
</dbReference>
<accession>M1UT04</accession>
<evidence type="ECO:0000256" key="1">
    <source>
        <dbReference type="ARBA" id="ARBA00023054"/>
    </source>
</evidence>
<feature type="region of interest" description="Disordered" evidence="2">
    <location>
        <begin position="498"/>
        <end position="529"/>
    </location>
</feature>
<dbReference type="Pfam" id="PF14555">
    <property type="entry name" value="UBA_4"/>
    <property type="match status" value="1"/>
</dbReference>
<dbReference type="SUPFAM" id="SSF54236">
    <property type="entry name" value="Ubiquitin-like"/>
    <property type="match status" value="1"/>
</dbReference>
<gene>
    <name evidence="4" type="ORF">CYME_CML244C</name>
</gene>
<evidence type="ECO:0000313" key="4">
    <source>
        <dbReference type="EMBL" id="BAM80831.1"/>
    </source>
</evidence>
<feature type="compositionally biased region" description="Polar residues" evidence="2">
    <location>
        <begin position="95"/>
        <end position="111"/>
    </location>
</feature>
<dbReference type="eggNOG" id="KOG1363">
    <property type="taxonomic scope" value="Eukaryota"/>
</dbReference>
<dbReference type="InterPro" id="IPR029071">
    <property type="entry name" value="Ubiquitin-like_domsf"/>
</dbReference>
<feature type="compositionally biased region" description="Basic and acidic residues" evidence="2">
    <location>
        <begin position="513"/>
        <end position="529"/>
    </location>
</feature>
<keyword evidence="1" id="KW-0175">Coiled coil</keyword>
<protein>
    <recommendedName>
        <fullName evidence="3">UBX domain-containing protein</fullName>
    </recommendedName>
</protein>
<dbReference type="KEGG" id="cme:CYME_CML244C"/>
<dbReference type="HOGENOM" id="CLU_047924_0_0_1"/>
<dbReference type="Gene3D" id="1.10.8.10">
    <property type="entry name" value="DNA helicase RuvA subunit, C-terminal domain"/>
    <property type="match status" value="1"/>
</dbReference>
<dbReference type="CDD" id="cd01767">
    <property type="entry name" value="UBX"/>
    <property type="match status" value="1"/>
</dbReference>
<dbReference type="InterPro" id="IPR049483">
    <property type="entry name" value="FAF1_2-like_UAS"/>
</dbReference>
<organism evidence="4 5">
    <name type="scientific">Cyanidioschyzon merolae (strain NIES-3377 / 10D)</name>
    <name type="common">Unicellular red alga</name>
    <dbReference type="NCBI Taxonomy" id="280699"/>
    <lineage>
        <taxon>Eukaryota</taxon>
        <taxon>Rhodophyta</taxon>
        <taxon>Bangiophyceae</taxon>
        <taxon>Cyanidiales</taxon>
        <taxon>Cyanidiaceae</taxon>
        <taxon>Cyanidioschyzon</taxon>
    </lineage>
</organism>
<dbReference type="Proteomes" id="UP000007014">
    <property type="component" value="Chromosome 12"/>
</dbReference>
<dbReference type="PANTHER" id="PTHR23322">
    <property type="entry name" value="FAS-ASSOCIATED PROTEIN"/>
    <property type="match status" value="1"/>
</dbReference>
<dbReference type="Gene3D" id="3.40.30.10">
    <property type="entry name" value="Glutaredoxin"/>
    <property type="match status" value="1"/>
</dbReference>
<dbReference type="GO" id="GO:0043130">
    <property type="term" value="F:ubiquitin binding"/>
    <property type="evidence" value="ECO:0007669"/>
    <property type="project" value="TreeGrafter"/>
</dbReference>
<feature type="region of interest" description="Disordered" evidence="2">
    <location>
        <begin position="367"/>
        <end position="391"/>
    </location>
</feature>
<reference evidence="4 5" key="1">
    <citation type="journal article" date="2004" name="Nature">
        <title>Genome sequence of the ultrasmall unicellular red alga Cyanidioschyzon merolae 10D.</title>
        <authorList>
            <person name="Matsuzaki M."/>
            <person name="Misumi O."/>
            <person name="Shin-i T."/>
            <person name="Maruyama S."/>
            <person name="Takahara M."/>
            <person name="Miyagishima S."/>
            <person name="Mori T."/>
            <person name="Nishida K."/>
            <person name="Yagisawa F."/>
            <person name="Nishida K."/>
            <person name="Yoshida Y."/>
            <person name="Nishimura Y."/>
            <person name="Nakao S."/>
            <person name="Kobayashi T."/>
            <person name="Momoyama Y."/>
            <person name="Higashiyama T."/>
            <person name="Minoda A."/>
            <person name="Sano M."/>
            <person name="Nomoto H."/>
            <person name="Oishi K."/>
            <person name="Hayashi H."/>
            <person name="Ohta F."/>
            <person name="Nishizaka S."/>
            <person name="Haga S."/>
            <person name="Miura S."/>
            <person name="Morishita T."/>
            <person name="Kabeya Y."/>
            <person name="Terasawa K."/>
            <person name="Suzuki Y."/>
            <person name="Ishii Y."/>
            <person name="Asakawa S."/>
            <person name="Takano H."/>
            <person name="Ohta N."/>
            <person name="Kuroiwa H."/>
            <person name="Tanaka K."/>
            <person name="Shimizu N."/>
            <person name="Sugano S."/>
            <person name="Sato N."/>
            <person name="Nozaki H."/>
            <person name="Ogasawara N."/>
            <person name="Kohara Y."/>
            <person name="Kuroiwa T."/>
        </authorList>
    </citation>
    <scope>NUCLEOTIDE SEQUENCE [LARGE SCALE GENOMIC DNA]</scope>
    <source>
        <strain evidence="4 5">10D</strain>
    </source>
</reference>
<dbReference type="EMBL" id="AP006494">
    <property type="protein sequence ID" value="BAM80831.1"/>
    <property type="molecule type" value="Genomic_DNA"/>
</dbReference>
<reference evidence="4 5" key="2">
    <citation type="journal article" date="2007" name="BMC Biol.">
        <title>A 100%-complete sequence reveals unusually simple genomic features in the hot-spring red alga Cyanidioschyzon merolae.</title>
        <authorList>
            <person name="Nozaki H."/>
            <person name="Takano H."/>
            <person name="Misumi O."/>
            <person name="Terasawa K."/>
            <person name="Matsuzaki M."/>
            <person name="Maruyama S."/>
            <person name="Nishida K."/>
            <person name="Yagisawa F."/>
            <person name="Yoshida Y."/>
            <person name="Fujiwara T."/>
            <person name="Takio S."/>
            <person name="Tamura K."/>
            <person name="Chung S.J."/>
            <person name="Nakamura S."/>
            <person name="Kuroiwa H."/>
            <person name="Tanaka K."/>
            <person name="Sato N."/>
            <person name="Kuroiwa T."/>
        </authorList>
    </citation>
    <scope>NUCLEOTIDE SEQUENCE [LARGE SCALE GENOMIC DNA]</scope>
    <source>
        <strain evidence="4 5">10D</strain>
    </source>
</reference>
<dbReference type="RefSeq" id="XP_005536867.1">
    <property type="nucleotide sequence ID" value="XM_005536810.1"/>
</dbReference>
<keyword evidence="5" id="KW-1185">Reference proteome</keyword>
<proteinExistence type="predicted"/>
<evidence type="ECO:0000313" key="5">
    <source>
        <dbReference type="Proteomes" id="UP000007014"/>
    </source>
</evidence>
<feature type="region of interest" description="Disordered" evidence="2">
    <location>
        <begin position="56"/>
        <end position="114"/>
    </location>
</feature>
<dbReference type="STRING" id="280699.M1UT04"/>
<dbReference type="Gene3D" id="3.10.20.90">
    <property type="entry name" value="Phosphatidylinositol 3-kinase Catalytic Subunit, Chain A, domain 1"/>
    <property type="match status" value="1"/>
</dbReference>